<dbReference type="HAMAP" id="MF_01186">
    <property type="entry name" value="LPS_assembly_LptE"/>
    <property type="match status" value="1"/>
</dbReference>
<keyword evidence="2 6" id="KW-0472">Membrane</keyword>
<accession>K7A7R4</accession>
<name>K7A7R4_9ALTE</name>
<dbReference type="PANTHER" id="PTHR38098:SF1">
    <property type="entry name" value="LPS-ASSEMBLY LIPOPROTEIN LPTE"/>
    <property type="match status" value="1"/>
</dbReference>
<evidence type="ECO:0000313" key="7">
    <source>
        <dbReference type="EMBL" id="GAC31505.1"/>
    </source>
</evidence>
<gene>
    <name evidence="6" type="primary">lptE</name>
    <name evidence="7" type="ORF">GPLA_0589</name>
</gene>
<evidence type="ECO:0000256" key="6">
    <source>
        <dbReference type="HAMAP-Rule" id="MF_01186"/>
    </source>
</evidence>
<sequence length="173" mass="19557">MRNLITCLLCSFIISGCGFSLRGNYELPDSISQLRLASAETHSALERALRNELKPYNVDIIESGVAGDSNLLNVYLLSDTLDRRLLSLFTTGQVAEYELIYTVRYELQFSQRDAQLVEFDIKREYQDDPDAVLAKSRELELVLSEMRKQAANQIIHQISIAQRSSANTAIPKI</sequence>
<dbReference type="Proteomes" id="UP000006322">
    <property type="component" value="Unassembled WGS sequence"/>
</dbReference>
<dbReference type="GO" id="GO:0043165">
    <property type="term" value="P:Gram-negative-bacterium-type cell outer membrane assembly"/>
    <property type="evidence" value="ECO:0007669"/>
    <property type="project" value="UniProtKB-UniRule"/>
</dbReference>
<dbReference type="Gene3D" id="3.30.160.150">
    <property type="entry name" value="Lipoprotein like domain"/>
    <property type="match status" value="1"/>
</dbReference>
<keyword evidence="5 6" id="KW-0449">Lipoprotein</keyword>
<dbReference type="RefSeq" id="WP_007103310.1">
    <property type="nucleotide sequence ID" value="NZ_BAER01000017.1"/>
</dbReference>
<evidence type="ECO:0000256" key="4">
    <source>
        <dbReference type="ARBA" id="ARBA00023237"/>
    </source>
</evidence>
<dbReference type="GO" id="GO:1990351">
    <property type="term" value="C:transporter complex"/>
    <property type="evidence" value="ECO:0007669"/>
    <property type="project" value="TreeGrafter"/>
</dbReference>
<evidence type="ECO:0000313" key="8">
    <source>
        <dbReference type="Proteomes" id="UP000006322"/>
    </source>
</evidence>
<dbReference type="InterPro" id="IPR007485">
    <property type="entry name" value="LPS_assembly_LptE"/>
</dbReference>
<evidence type="ECO:0000256" key="5">
    <source>
        <dbReference type="ARBA" id="ARBA00023288"/>
    </source>
</evidence>
<dbReference type="GO" id="GO:0001530">
    <property type="term" value="F:lipopolysaccharide binding"/>
    <property type="evidence" value="ECO:0007669"/>
    <property type="project" value="TreeGrafter"/>
</dbReference>
<dbReference type="GO" id="GO:0015920">
    <property type="term" value="P:lipopolysaccharide transport"/>
    <property type="evidence" value="ECO:0007669"/>
    <property type="project" value="TreeGrafter"/>
</dbReference>
<protein>
    <recommendedName>
        <fullName evidence="6">LPS-assembly lipoprotein LptE</fullName>
    </recommendedName>
</protein>
<evidence type="ECO:0000256" key="2">
    <source>
        <dbReference type="ARBA" id="ARBA00023136"/>
    </source>
</evidence>
<proteinExistence type="inferred from homology"/>
<keyword evidence="1 6" id="KW-0732">Signal</keyword>
<dbReference type="AlphaFoldDB" id="K7A7R4"/>
<dbReference type="OrthoDB" id="5801564at2"/>
<organism evidence="7 8">
    <name type="scientific">Paraglaciecola polaris LMG 21857</name>
    <dbReference type="NCBI Taxonomy" id="1129793"/>
    <lineage>
        <taxon>Bacteria</taxon>
        <taxon>Pseudomonadati</taxon>
        <taxon>Pseudomonadota</taxon>
        <taxon>Gammaproteobacteria</taxon>
        <taxon>Alteromonadales</taxon>
        <taxon>Alteromonadaceae</taxon>
        <taxon>Paraglaciecola</taxon>
    </lineage>
</organism>
<dbReference type="EMBL" id="BAER01000017">
    <property type="protein sequence ID" value="GAC31505.1"/>
    <property type="molecule type" value="Genomic_DNA"/>
</dbReference>
<dbReference type="Pfam" id="PF04390">
    <property type="entry name" value="LptE"/>
    <property type="match status" value="1"/>
</dbReference>
<evidence type="ECO:0000256" key="1">
    <source>
        <dbReference type="ARBA" id="ARBA00022729"/>
    </source>
</evidence>
<keyword evidence="8" id="KW-1185">Reference proteome</keyword>
<dbReference type="STRING" id="1129793.GPLA_0589"/>
<comment type="caution">
    <text evidence="7">The sequence shown here is derived from an EMBL/GenBank/DDBJ whole genome shotgun (WGS) entry which is preliminary data.</text>
</comment>
<keyword evidence="4 6" id="KW-0998">Cell outer membrane</keyword>
<evidence type="ECO:0000256" key="3">
    <source>
        <dbReference type="ARBA" id="ARBA00023139"/>
    </source>
</evidence>
<comment type="function">
    <text evidence="6">Together with LptD, is involved in the assembly of lipopolysaccharide (LPS) at the surface of the outer membrane. Required for the proper assembly of LptD. Binds LPS and may serve as the LPS recognition site at the outer membrane.</text>
</comment>
<dbReference type="PANTHER" id="PTHR38098">
    <property type="entry name" value="LPS-ASSEMBLY LIPOPROTEIN LPTE"/>
    <property type="match status" value="1"/>
</dbReference>
<dbReference type="PROSITE" id="PS51257">
    <property type="entry name" value="PROKAR_LIPOPROTEIN"/>
    <property type="match status" value="1"/>
</dbReference>
<keyword evidence="3 6" id="KW-0564">Palmitate</keyword>
<comment type="subcellular location">
    <subcellularLocation>
        <location evidence="6">Cell outer membrane</location>
        <topology evidence="6">Lipid-anchor</topology>
    </subcellularLocation>
</comment>
<comment type="similarity">
    <text evidence="6">Belongs to the LptE lipoprotein family.</text>
</comment>
<comment type="subunit">
    <text evidence="6">Component of the lipopolysaccharide transport and assembly complex. Interacts with LptD.</text>
</comment>
<dbReference type="GO" id="GO:0009279">
    <property type="term" value="C:cell outer membrane"/>
    <property type="evidence" value="ECO:0007669"/>
    <property type="project" value="UniProtKB-SubCell"/>
</dbReference>
<reference evidence="8" key="1">
    <citation type="journal article" date="2014" name="Environ. Microbiol.">
        <title>Comparative genomics of the marine bacterial genus Glaciecola reveals the high degree of genomic diversity and genomic characteristic for cold adaptation.</title>
        <authorList>
            <person name="Qin Q.L."/>
            <person name="Xie B.B."/>
            <person name="Yu Y."/>
            <person name="Shu Y.L."/>
            <person name="Rong J.C."/>
            <person name="Zhang Y.J."/>
            <person name="Zhao D.L."/>
            <person name="Chen X.L."/>
            <person name="Zhang X.Y."/>
            <person name="Chen B."/>
            <person name="Zhou B.C."/>
            <person name="Zhang Y.Z."/>
        </authorList>
    </citation>
    <scope>NUCLEOTIDE SEQUENCE [LARGE SCALE GENOMIC DNA]</scope>
    <source>
        <strain evidence="8">LMG 21857</strain>
    </source>
</reference>